<feature type="region of interest" description="Disordered" evidence="1">
    <location>
        <begin position="29"/>
        <end position="57"/>
    </location>
</feature>
<dbReference type="InterPro" id="IPR029045">
    <property type="entry name" value="ClpP/crotonase-like_dom_sf"/>
</dbReference>
<dbReference type="PANTHER" id="PTHR11941:SF54">
    <property type="entry name" value="ENOYL-COA HYDRATASE, MITOCHONDRIAL"/>
    <property type="match status" value="1"/>
</dbReference>
<dbReference type="Pfam" id="PF00378">
    <property type="entry name" value="ECH_1"/>
    <property type="match status" value="1"/>
</dbReference>
<name>A0ABT7A0C9_9ACTN</name>
<comment type="caution">
    <text evidence="2">The sequence shown here is derived from an EMBL/GenBank/DDBJ whole genome shotgun (WGS) entry which is preliminary data.</text>
</comment>
<reference evidence="2 3" key="1">
    <citation type="submission" date="2023-05" db="EMBL/GenBank/DDBJ databases">
        <title>Streptantibioticus silvisoli sp. nov., acidotolerant actinomycetes 1 from pine litter.</title>
        <authorList>
            <person name="Swiecimska M."/>
            <person name="Golinska P."/>
            <person name="Sangal V."/>
            <person name="Wachnowicz B."/>
            <person name="Goodfellow M."/>
        </authorList>
    </citation>
    <scope>NUCLEOTIDE SEQUENCE [LARGE SCALE GENOMIC DNA]</scope>
    <source>
        <strain evidence="2 3">DSM 42109</strain>
    </source>
</reference>
<keyword evidence="3" id="KW-1185">Reference proteome</keyword>
<dbReference type="NCBIfam" id="NF042432">
    <property type="entry name" value="DHPACoAdixog_DpgC"/>
    <property type="match status" value="1"/>
</dbReference>
<protein>
    <submittedName>
        <fullName evidence="2">Enoyl-CoA hydratase/isomerase family protein</fullName>
    </submittedName>
</protein>
<accession>A0ABT7A0C9</accession>
<dbReference type="CDD" id="cd06558">
    <property type="entry name" value="crotonase-like"/>
    <property type="match status" value="1"/>
</dbReference>
<organism evidence="2 3">
    <name type="scientific">Streptomyces iconiensis</name>
    <dbReference type="NCBI Taxonomy" id="1384038"/>
    <lineage>
        <taxon>Bacteria</taxon>
        <taxon>Bacillati</taxon>
        <taxon>Actinomycetota</taxon>
        <taxon>Actinomycetes</taxon>
        <taxon>Kitasatosporales</taxon>
        <taxon>Streptomycetaceae</taxon>
        <taxon>Streptomyces</taxon>
    </lineage>
</organism>
<dbReference type="EMBL" id="JANCPR020000023">
    <property type="protein sequence ID" value="MDJ1134779.1"/>
    <property type="molecule type" value="Genomic_DNA"/>
</dbReference>
<feature type="compositionally biased region" description="Basic and acidic residues" evidence="1">
    <location>
        <begin position="39"/>
        <end position="48"/>
    </location>
</feature>
<dbReference type="PANTHER" id="PTHR11941">
    <property type="entry name" value="ENOYL-COA HYDRATASE-RELATED"/>
    <property type="match status" value="1"/>
</dbReference>
<dbReference type="InterPro" id="IPR001753">
    <property type="entry name" value="Enoyl-CoA_hydra/iso"/>
</dbReference>
<sequence>MPTRTDPAPPRLKGDYAQDAAATSGHLLAAGETLTRLPARTDRTEAQRGEAAQASSSARTARLRFLAAHGEELHRRLTDDGARGLRLPELAYGAAESVPGLVPTRQTMDRENALPQAAKEGHEADQGILFWGLLRGAVSGSRLVDAMLRPTARALHLLDAYQRSGSAGLGTVRIDRRDGYAEITVENTAHLNSEDNVLADDLETAVDLVLLDDDSHVGVLRGGVMDHPRYVGRRVFSSGINLTHLYNGRISLIDFLLRRELGYISKIVRGLRRAPGDGGPAHEPWTRTDKPWVAAVDTFAIGGGMQLLMVFDHVVAESGAWLSLPAAREGIVPGAANHRLSRMAGHRLARRIVLGGRRIEVSEPEGALFCDEVVDADRMDEAVRAAAERMGDPSVVANRRMLNLADEPAESFRAYMAEFSLEQSSRIYSRDVLDTLEKTWMSRSRRN</sequence>
<evidence type="ECO:0000313" key="2">
    <source>
        <dbReference type="EMBL" id="MDJ1134779.1"/>
    </source>
</evidence>
<dbReference type="Proteomes" id="UP001214441">
    <property type="component" value="Unassembled WGS sequence"/>
</dbReference>
<gene>
    <name evidence="2" type="ORF">NMN56_023055</name>
</gene>
<evidence type="ECO:0000256" key="1">
    <source>
        <dbReference type="SAM" id="MobiDB-lite"/>
    </source>
</evidence>
<dbReference type="SUPFAM" id="SSF52096">
    <property type="entry name" value="ClpP/crotonase"/>
    <property type="match status" value="1"/>
</dbReference>
<dbReference type="RefSeq" id="WP_274045591.1">
    <property type="nucleotide sequence ID" value="NZ_JANCPR020000023.1"/>
</dbReference>
<dbReference type="Gene3D" id="3.90.226.10">
    <property type="entry name" value="2-enoyl-CoA Hydratase, Chain A, domain 1"/>
    <property type="match status" value="1"/>
</dbReference>
<evidence type="ECO:0000313" key="3">
    <source>
        <dbReference type="Proteomes" id="UP001214441"/>
    </source>
</evidence>
<feature type="region of interest" description="Disordered" evidence="1">
    <location>
        <begin position="1"/>
        <end position="20"/>
    </location>
</feature>
<dbReference type="InterPro" id="IPR053482">
    <property type="entry name" value="DPA-CoA_Dioxygenase"/>
</dbReference>
<dbReference type="Gene3D" id="1.20.58.1300">
    <property type="match status" value="1"/>
</dbReference>
<proteinExistence type="predicted"/>